<gene>
    <name evidence="1" type="ORF">ENT08_04895</name>
</gene>
<dbReference type="InterPro" id="IPR003329">
    <property type="entry name" value="Cytidylyl_trans"/>
</dbReference>
<keyword evidence="1" id="KW-0548">Nucleotidyltransferase</keyword>
<dbReference type="InterPro" id="IPR050793">
    <property type="entry name" value="CMP-NeuNAc_synthase"/>
</dbReference>
<dbReference type="CDD" id="cd02513">
    <property type="entry name" value="CMP-NeuAc_Synthase"/>
    <property type="match status" value="1"/>
</dbReference>
<dbReference type="Pfam" id="PF02348">
    <property type="entry name" value="CTP_transf_3"/>
    <property type="match status" value="1"/>
</dbReference>
<reference evidence="1" key="1">
    <citation type="journal article" date="2020" name="mSystems">
        <title>Genome- and Community-Level Interaction Insights into Carbon Utilization and Element Cycling Functions of Hydrothermarchaeota in Hydrothermal Sediment.</title>
        <authorList>
            <person name="Zhou Z."/>
            <person name="Liu Y."/>
            <person name="Xu W."/>
            <person name="Pan J."/>
            <person name="Luo Z.H."/>
            <person name="Li M."/>
        </authorList>
    </citation>
    <scope>NUCLEOTIDE SEQUENCE [LARGE SCALE GENOMIC DNA]</scope>
    <source>
        <strain evidence="1">SpSt-548</strain>
    </source>
</reference>
<sequence length="233" mass="25805">MSGPLCLIPARGGSRRFPRKNLALLAGKPLLAHAVEAARASGVFGLICVSSEDGEILAAARKAGADVALPRPPELAGDTAMVKEVCVQVLEHFSARGQAFRDFGVLLPTTPLRRPEDLQAGYRLLQNPEVNYVMSLVPFSHPPQRAVWAPEGFVEPYFGLQFMRPAQQLDPLYRHDGSFIFGKTEVFLREREFYGTRVAPYFIPLEYAVDIDSPLDLAWAEFLLQRRREGGAP</sequence>
<name>A0A7V4G886_9BACT</name>
<dbReference type="PANTHER" id="PTHR21485:SF6">
    <property type="entry name" value="N-ACYLNEURAMINATE CYTIDYLYLTRANSFERASE-RELATED"/>
    <property type="match status" value="1"/>
</dbReference>
<evidence type="ECO:0000313" key="1">
    <source>
        <dbReference type="EMBL" id="HGS05066.1"/>
    </source>
</evidence>
<comment type="caution">
    <text evidence="1">The sequence shown here is derived from an EMBL/GenBank/DDBJ whole genome shotgun (WGS) entry which is preliminary data.</text>
</comment>
<keyword evidence="1" id="KW-0808">Transferase</keyword>
<dbReference type="EMBL" id="DSXI01000291">
    <property type="protein sequence ID" value="HGS05066.1"/>
    <property type="molecule type" value="Genomic_DNA"/>
</dbReference>
<dbReference type="GO" id="GO:0008781">
    <property type="term" value="F:N-acylneuraminate cytidylyltransferase activity"/>
    <property type="evidence" value="ECO:0007669"/>
    <property type="project" value="TreeGrafter"/>
</dbReference>
<dbReference type="SUPFAM" id="SSF53448">
    <property type="entry name" value="Nucleotide-diphospho-sugar transferases"/>
    <property type="match status" value="1"/>
</dbReference>
<dbReference type="AlphaFoldDB" id="A0A7V4G886"/>
<dbReference type="Gene3D" id="3.90.550.10">
    <property type="entry name" value="Spore Coat Polysaccharide Biosynthesis Protein SpsA, Chain A"/>
    <property type="match status" value="1"/>
</dbReference>
<organism evidence="1">
    <name type="scientific">Desulfobacca acetoxidans</name>
    <dbReference type="NCBI Taxonomy" id="60893"/>
    <lineage>
        <taxon>Bacteria</taxon>
        <taxon>Pseudomonadati</taxon>
        <taxon>Thermodesulfobacteriota</taxon>
        <taxon>Desulfobaccia</taxon>
        <taxon>Desulfobaccales</taxon>
        <taxon>Desulfobaccaceae</taxon>
        <taxon>Desulfobacca</taxon>
    </lineage>
</organism>
<dbReference type="InterPro" id="IPR029044">
    <property type="entry name" value="Nucleotide-diphossugar_trans"/>
</dbReference>
<proteinExistence type="predicted"/>
<dbReference type="PANTHER" id="PTHR21485">
    <property type="entry name" value="HAD SUPERFAMILY MEMBERS CMAS AND KDSC"/>
    <property type="match status" value="1"/>
</dbReference>
<protein>
    <submittedName>
        <fullName evidence="1">Acylneuraminate cytidylyltransferase family protein</fullName>
    </submittedName>
</protein>
<accession>A0A7V4G886</accession>